<evidence type="ECO:0000313" key="4">
    <source>
        <dbReference type="Proteomes" id="UP000035154"/>
    </source>
</evidence>
<feature type="signal peptide" evidence="2">
    <location>
        <begin position="1"/>
        <end position="30"/>
    </location>
</feature>
<protein>
    <submittedName>
        <fullName evidence="3">Formate dehydrogenase</fullName>
    </submittedName>
</protein>
<comment type="caution">
    <text evidence="3">The sequence shown here is derived from an EMBL/GenBank/DDBJ whole genome shotgun (WGS) entry which is preliminary data.</text>
</comment>
<dbReference type="Proteomes" id="UP000035154">
    <property type="component" value="Unassembled WGS sequence"/>
</dbReference>
<keyword evidence="2" id="KW-0732">Signal</keyword>
<evidence type="ECO:0000256" key="2">
    <source>
        <dbReference type="SAM" id="SignalP"/>
    </source>
</evidence>
<sequence>MSDKLNDRRNFIKRASIAASVLAGSVVATAATSENKARGAGSNVGNGVVVGTS</sequence>
<evidence type="ECO:0000256" key="1">
    <source>
        <dbReference type="SAM" id="MobiDB-lite"/>
    </source>
</evidence>
<evidence type="ECO:0000313" key="3">
    <source>
        <dbReference type="EMBL" id="KLE11713.1"/>
    </source>
</evidence>
<dbReference type="InterPro" id="IPR006311">
    <property type="entry name" value="TAT_signal"/>
</dbReference>
<dbReference type="AlphaFoldDB" id="A0A0G9L5V5"/>
<dbReference type="PROSITE" id="PS51318">
    <property type="entry name" value="TAT"/>
    <property type="match status" value="1"/>
</dbReference>
<name>A0A0G9L5V5_9BACT</name>
<organism evidence="3 4">
    <name type="scientific">Aliarcobacter butzleri L355</name>
    <dbReference type="NCBI Taxonomy" id="1447263"/>
    <lineage>
        <taxon>Bacteria</taxon>
        <taxon>Pseudomonadati</taxon>
        <taxon>Campylobacterota</taxon>
        <taxon>Epsilonproteobacteria</taxon>
        <taxon>Campylobacterales</taxon>
        <taxon>Arcobacteraceae</taxon>
        <taxon>Aliarcobacter</taxon>
    </lineage>
</organism>
<dbReference type="EMBL" id="JAIW01000004">
    <property type="protein sequence ID" value="KLE11713.1"/>
    <property type="molecule type" value="Genomic_DNA"/>
</dbReference>
<feature type="chain" id="PRO_5002579908" evidence="2">
    <location>
        <begin position="31"/>
        <end position="53"/>
    </location>
</feature>
<feature type="non-terminal residue" evidence="3">
    <location>
        <position position="53"/>
    </location>
</feature>
<feature type="compositionally biased region" description="Low complexity" evidence="1">
    <location>
        <begin position="41"/>
        <end position="53"/>
    </location>
</feature>
<feature type="region of interest" description="Disordered" evidence="1">
    <location>
        <begin position="34"/>
        <end position="53"/>
    </location>
</feature>
<dbReference type="PATRIC" id="fig|1447263.3.peg.92"/>
<dbReference type="RefSeq" id="WP_046994320.1">
    <property type="nucleotide sequence ID" value="NZ_JAIW01000004.1"/>
</dbReference>
<reference evidence="3 4" key="1">
    <citation type="submission" date="2014-01" db="EMBL/GenBank/DDBJ databases">
        <title>Development of a Comparative Genomic Fingerprinting Assay for High Resolution Genotyping of Arcobacter butzleri.</title>
        <authorList>
            <person name="Webb A.L."/>
            <person name="Inglis G.D."/>
            <person name="Kruczkiewicz P."/>
            <person name="Selinger L.B."/>
            <person name="Taboada E.N."/>
        </authorList>
    </citation>
    <scope>NUCLEOTIDE SEQUENCE [LARGE SCALE GENOMIC DNA]</scope>
    <source>
        <strain evidence="3 4">L355</strain>
    </source>
</reference>
<accession>A0A0G9L5V5</accession>
<gene>
    <name evidence="3" type="ORF">AF80_00460</name>
</gene>
<proteinExistence type="predicted"/>